<keyword evidence="2" id="KW-1185">Reference proteome</keyword>
<proteinExistence type="predicted"/>
<dbReference type="AlphaFoldDB" id="A0A318TJD2"/>
<sequence>MMMKAQVIVWRACVAVALPWGIAEAITHEVRVFLRSAYLAVRLEISTARECWNEAPPT</sequence>
<name>A0A318TJD2_9BRAD</name>
<evidence type="ECO:0000313" key="1">
    <source>
        <dbReference type="EMBL" id="PYF04982.1"/>
    </source>
</evidence>
<protein>
    <submittedName>
        <fullName evidence="1">Uncharacterized protein</fullName>
    </submittedName>
</protein>
<organism evidence="1 2">
    <name type="scientific">Rhodopseudomonas faecalis</name>
    <dbReference type="NCBI Taxonomy" id="99655"/>
    <lineage>
        <taxon>Bacteria</taxon>
        <taxon>Pseudomonadati</taxon>
        <taxon>Pseudomonadota</taxon>
        <taxon>Alphaproteobacteria</taxon>
        <taxon>Hyphomicrobiales</taxon>
        <taxon>Nitrobacteraceae</taxon>
        <taxon>Rhodopseudomonas</taxon>
    </lineage>
</organism>
<dbReference type="Proteomes" id="UP000248148">
    <property type="component" value="Unassembled WGS sequence"/>
</dbReference>
<comment type="caution">
    <text evidence="1">The sequence shown here is derived from an EMBL/GenBank/DDBJ whole genome shotgun (WGS) entry which is preliminary data.</text>
</comment>
<gene>
    <name evidence="1" type="ORF">BJ122_102208</name>
</gene>
<evidence type="ECO:0000313" key="2">
    <source>
        <dbReference type="Proteomes" id="UP000248148"/>
    </source>
</evidence>
<dbReference type="EMBL" id="QJTI01000002">
    <property type="protein sequence ID" value="PYF04982.1"/>
    <property type="molecule type" value="Genomic_DNA"/>
</dbReference>
<reference evidence="1 2" key="1">
    <citation type="submission" date="2018-06" db="EMBL/GenBank/DDBJ databases">
        <title>Genomic Encyclopedia of Archaeal and Bacterial Type Strains, Phase II (KMG-II): from individual species to whole genera.</title>
        <authorList>
            <person name="Goeker M."/>
        </authorList>
    </citation>
    <scope>NUCLEOTIDE SEQUENCE [LARGE SCALE GENOMIC DNA]</scope>
    <source>
        <strain evidence="1 2">JCM 11668</strain>
    </source>
</reference>
<accession>A0A318TJD2</accession>